<proteinExistence type="predicted"/>
<dbReference type="PROSITE" id="PS51257">
    <property type="entry name" value="PROKAR_LIPOPROTEIN"/>
    <property type="match status" value="1"/>
</dbReference>
<dbReference type="EMBL" id="JADIMC010000009">
    <property type="protein sequence ID" value="MBO8475443.1"/>
    <property type="molecule type" value="Genomic_DNA"/>
</dbReference>
<sequence length="205" mass="23213">MMSRRGERHLWRCMLLYLAFLIVLCIVAVACSERQVAVPRPTAYPRVMRAYDTTYTCVFPVLNIMLNKNAVVSNSDGGFSVRYAKYGASLYCSYEGISCDEDFMKAMDKRVERVALDSGSHKPDIYRYDNPDGGYSAKVFYTEENCVTPVHFIATDSLTYIVSGAVVLDNVENYDSIAPIINYLNDDVSYLVKHLKFNSRKINGN</sequence>
<evidence type="ECO:0000313" key="2">
    <source>
        <dbReference type="Proteomes" id="UP000823598"/>
    </source>
</evidence>
<organism evidence="1 2">
    <name type="scientific">Candidatus Limisoma faecipullorum</name>
    <dbReference type="NCBI Taxonomy" id="2840854"/>
    <lineage>
        <taxon>Bacteria</taxon>
        <taxon>Pseudomonadati</taxon>
        <taxon>Bacteroidota</taxon>
        <taxon>Bacteroidia</taxon>
        <taxon>Bacteroidales</taxon>
        <taxon>Candidatus Limisoma</taxon>
    </lineage>
</organism>
<dbReference type="Proteomes" id="UP000823598">
    <property type="component" value="Unassembled WGS sequence"/>
</dbReference>
<name>A0A9D9NJJ2_9BACT</name>
<reference evidence="1" key="2">
    <citation type="journal article" date="2021" name="PeerJ">
        <title>Extensive microbial diversity within the chicken gut microbiome revealed by metagenomics and culture.</title>
        <authorList>
            <person name="Gilroy R."/>
            <person name="Ravi A."/>
            <person name="Getino M."/>
            <person name="Pursley I."/>
            <person name="Horton D.L."/>
            <person name="Alikhan N.F."/>
            <person name="Baker D."/>
            <person name="Gharbi K."/>
            <person name="Hall N."/>
            <person name="Watson M."/>
            <person name="Adriaenssens E.M."/>
            <person name="Foster-Nyarko E."/>
            <person name="Jarju S."/>
            <person name="Secka A."/>
            <person name="Antonio M."/>
            <person name="Oren A."/>
            <person name="Chaudhuri R.R."/>
            <person name="La Ragione R."/>
            <person name="Hildebrand F."/>
            <person name="Pallen M.J."/>
        </authorList>
    </citation>
    <scope>NUCLEOTIDE SEQUENCE</scope>
    <source>
        <strain evidence="1">6919</strain>
    </source>
</reference>
<dbReference type="InterPro" id="IPR019850">
    <property type="entry name" value="GldD-like"/>
</dbReference>
<evidence type="ECO:0008006" key="3">
    <source>
        <dbReference type="Google" id="ProtNLM"/>
    </source>
</evidence>
<comment type="caution">
    <text evidence="1">The sequence shown here is derived from an EMBL/GenBank/DDBJ whole genome shotgun (WGS) entry which is preliminary data.</text>
</comment>
<gene>
    <name evidence="1" type="ORF">IAB88_00435</name>
</gene>
<protein>
    <recommendedName>
        <fullName evidence="3">Lipoprotein</fullName>
    </recommendedName>
</protein>
<accession>A0A9D9NJJ2</accession>
<reference evidence="1" key="1">
    <citation type="submission" date="2020-10" db="EMBL/GenBank/DDBJ databases">
        <authorList>
            <person name="Gilroy R."/>
        </authorList>
    </citation>
    <scope>NUCLEOTIDE SEQUENCE</scope>
    <source>
        <strain evidence="1">6919</strain>
    </source>
</reference>
<evidence type="ECO:0000313" key="1">
    <source>
        <dbReference type="EMBL" id="MBO8475443.1"/>
    </source>
</evidence>
<dbReference type="AlphaFoldDB" id="A0A9D9NJJ2"/>
<dbReference type="Pfam" id="PF25593">
    <property type="entry name" value="GldD_lipo"/>
    <property type="match status" value="1"/>
</dbReference>